<comment type="caution">
    <text evidence="2">The sequence shown here is derived from an EMBL/GenBank/DDBJ whole genome shotgun (WGS) entry which is preliminary data.</text>
</comment>
<dbReference type="EMBL" id="NTFH01000004">
    <property type="protein sequence ID" value="PHQ16335.1"/>
    <property type="molecule type" value="Genomic_DNA"/>
</dbReference>
<keyword evidence="1" id="KW-0812">Transmembrane</keyword>
<dbReference type="AlphaFoldDB" id="A0A2G1UPF9"/>
<evidence type="ECO:0000313" key="3">
    <source>
        <dbReference type="Proteomes" id="UP000231409"/>
    </source>
</evidence>
<sequence>MTDNTVAKPWFREPWFWFLVAFPMASIIWCAFMITVALNTENAMVTDDYSKEGRGINMEIARDQKAADLGLHAELEFSDRQVSLQVDTRDGKADFPYLVLNLFHPTLSAQDRIIQLQSAGGGYYTGNLHEPIDGRWYLDIRGPSNEWRLKGETNLPSETALRLGTESEGRG</sequence>
<evidence type="ECO:0000256" key="1">
    <source>
        <dbReference type="SAM" id="Phobius"/>
    </source>
</evidence>
<dbReference type="Pfam" id="PF05751">
    <property type="entry name" value="FixH"/>
    <property type="match status" value="1"/>
</dbReference>
<dbReference type="InterPro" id="IPR008620">
    <property type="entry name" value="FixH"/>
</dbReference>
<accession>A0A2G1UPF9</accession>
<reference evidence="2 3" key="1">
    <citation type="submission" date="2017-09" db="EMBL/GenBank/DDBJ databases">
        <title>The draft genome sequences of Marinobacter sp. PWS21.</title>
        <authorList>
            <person name="Cao J."/>
        </authorList>
    </citation>
    <scope>NUCLEOTIDE SEQUENCE [LARGE SCALE GENOMIC DNA]</scope>
    <source>
        <strain evidence="2 3">PWS21</strain>
    </source>
</reference>
<name>A0A2G1UPF9_9GAMM</name>
<protein>
    <submittedName>
        <fullName evidence="2">Nitrogen fixation protein FixH</fullName>
    </submittedName>
</protein>
<proteinExistence type="predicted"/>
<keyword evidence="1" id="KW-0472">Membrane</keyword>
<keyword evidence="1" id="KW-1133">Transmembrane helix</keyword>
<dbReference type="RefSeq" id="WP_099613499.1">
    <property type="nucleotide sequence ID" value="NZ_KZ319368.1"/>
</dbReference>
<keyword evidence="3" id="KW-1185">Reference proteome</keyword>
<dbReference type="Proteomes" id="UP000231409">
    <property type="component" value="Unassembled WGS sequence"/>
</dbReference>
<gene>
    <name evidence="2" type="ORF">CLH61_04445</name>
</gene>
<evidence type="ECO:0000313" key="2">
    <source>
        <dbReference type="EMBL" id="PHQ16335.1"/>
    </source>
</evidence>
<feature type="transmembrane region" description="Helical" evidence="1">
    <location>
        <begin position="15"/>
        <end position="38"/>
    </location>
</feature>
<organism evidence="2 3">
    <name type="scientific">Marinobacter profundi</name>
    <dbReference type="NCBI Taxonomy" id="2666256"/>
    <lineage>
        <taxon>Bacteria</taxon>
        <taxon>Pseudomonadati</taxon>
        <taxon>Pseudomonadota</taxon>
        <taxon>Gammaproteobacteria</taxon>
        <taxon>Pseudomonadales</taxon>
        <taxon>Marinobacteraceae</taxon>
        <taxon>Marinobacter</taxon>
    </lineage>
</organism>